<dbReference type="EMBL" id="AQHV01000011">
    <property type="protein sequence ID" value="KKB56362.1"/>
    <property type="molecule type" value="Genomic_DNA"/>
</dbReference>
<accession>A0A0F5JFV8</accession>
<name>A0A0F5JFV8_9BACT</name>
<evidence type="ECO:0000313" key="1">
    <source>
        <dbReference type="EMBL" id="KKB56362.1"/>
    </source>
</evidence>
<proteinExistence type="predicted"/>
<dbReference type="AlphaFoldDB" id="A0A0F5JFV8"/>
<comment type="caution">
    <text evidence="1">The sequence shown here is derived from an EMBL/GenBank/DDBJ whole genome shotgun (WGS) entry which is preliminary data.</text>
</comment>
<gene>
    <name evidence="1" type="ORF">HMPREF1535_02337</name>
</gene>
<organism evidence="1 2">
    <name type="scientific">Parabacteroides goldsteinii DSM 19448 = WAL 12034</name>
    <dbReference type="NCBI Taxonomy" id="927665"/>
    <lineage>
        <taxon>Bacteria</taxon>
        <taxon>Pseudomonadati</taxon>
        <taxon>Bacteroidota</taxon>
        <taxon>Bacteroidia</taxon>
        <taxon>Bacteroidales</taxon>
        <taxon>Tannerellaceae</taxon>
        <taxon>Parabacteroides</taxon>
    </lineage>
</organism>
<dbReference type="PROSITE" id="PS51257">
    <property type="entry name" value="PROKAR_LIPOPROTEIN"/>
    <property type="match status" value="1"/>
</dbReference>
<dbReference type="HOGENOM" id="CLU_1393913_0_0_10"/>
<reference evidence="1 2" key="1">
    <citation type="submission" date="2013-04" db="EMBL/GenBank/DDBJ databases">
        <title>The Genome Sequence of Parabacteroides goldsteinii DSM 19448.</title>
        <authorList>
            <consortium name="The Broad Institute Genomics Platform"/>
            <person name="Earl A."/>
            <person name="Ward D."/>
            <person name="Feldgarden M."/>
            <person name="Gevers D."/>
            <person name="Martens E."/>
            <person name="Sakamoto M."/>
            <person name="Benno Y."/>
            <person name="Song Y."/>
            <person name="Liu C."/>
            <person name="Lee J."/>
            <person name="Bolanos M."/>
            <person name="Vaisanen M.L."/>
            <person name="Finegold S.M."/>
            <person name="Walker B."/>
            <person name="Young S."/>
            <person name="Zeng Q."/>
            <person name="Gargeya S."/>
            <person name="Fitzgerald M."/>
            <person name="Haas B."/>
            <person name="Abouelleil A."/>
            <person name="Allen A.W."/>
            <person name="Alvarado L."/>
            <person name="Arachchi H.M."/>
            <person name="Berlin A.M."/>
            <person name="Chapman S.B."/>
            <person name="Gainer-Dewar J."/>
            <person name="Goldberg J."/>
            <person name="Griggs A."/>
            <person name="Gujja S."/>
            <person name="Hansen M."/>
            <person name="Howarth C."/>
            <person name="Imamovic A."/>
            <person name="Ireland A."/>
            <person name="Larimer J."/>
            <person name="McCowan C."/>
            <person name="Murphy C."/>
            <person name="Pearson M."/>
            <person name="Poon T.W."/>
            <person name="Priest M."/>
            <person name="Roberts A."/>
            <person name="Saif S."/>
            <person name="Shea T."/>
            <person name="Sisk P."/>
            <person name="Sykes S."/>
            <person name="Wortman J."/>
            <person name="Nusbaum C."/>
            <person name="Birren B."/>
        </authorList>
    </citation>
    <scope>NUCLEOTIDE SEQUENCE [LARGE SCALE GENOMIC DNA]</scope>
    <source>
        <strain evidence="1 2">DSM 19448</strain>
    </source>
</reference>
<dbReference type="PATRIC" id="fig|927665.4.peg.2403"/>
<dbReference type="Proteomes" id="UP000033047">
    <property type="component" value="Unassembled WGS sequence"/>
</dbReference>
<evidence type="ECO:0000313" key="2">
    <source>
        <dbReference type="Proteomes" id="UP000033047"/>
    </source>
</evidence>
<dbReference type="STRING" id="927665.HMPREF1535_02337"/>
<sequence length="208" mass="24384">MKTNNLFGIWLLFLCATVLSGCNNYLLNGKDGDEEEDNEEVWYNNIPEGNFFSRGNTLRFYYMDEKGNDLINPSDLKTFPVSWNEELDNPLERTYDNIRDIESNTIRYNGNHNWILYDSEEQLHYCTVSAYGDERQSTYTFPIYVNGDTDKMEITYKYTDKGVVGGKYWGKIVSWKYNGTHIYSDDDEYDKKIFIRKSGGKTTVSLER</sequence>
<protein>
    <recommendedName>
        <fullName evidence="3">Lipoprotein</fullName>
    </recommendedName>
</protein>
<evidence type="ECO:0008006" key="3">
    <source>
        <dbReference type="Google" id="ProtNLM"/>
    </source>
</evidence>
<dbReference type="RefSeq" id="WP_046146181.1">
    <property type="nucleotide sequence ID" value="NZ_KQ033912.1"/>
</dbReference>